<dbReference type="EMBL" id="CAVLGL010000082">
    <property type="protein sequence ID" value="CAK1588634.1"/>
    <property type="molecule type" value="Genomic_DNA"/>
</dbReference>
<keyword evidence="5 6" id="KW-0472">Membrane</keyword>
<dbReference type="Proteomes" id="UP001314205">
    <property type="component" value="Unassembled WGS sequence"/>
</dbReference>
<keyword evidence="3 6" id="KW-0812">Transmembrane</keyword>
<evidence type="ECO:0000256" key="4">
    <source>
        <dbReference type="ARBA" id="ARBA00022989"/>
    </source>
</evidence>
<feature type="transmembrane region" description="Helical" evidence="6">
    <location>
        <begin position="181"/>
        <end position="200"/>
    </location>
</feature>
<feature type="domain" description="Phosphatidic acid phosphatase type 2/haloperoxidase" evidence="7">
    <location>
        <begin position="91"/>
        <end position="227"/>
    </location>
</feature>
<reference evidence="8 9" key="1">
    <citation type="submission" date="2023-11" db="EMBL/GenBank/DDBJ databases">
        <authorList>
            <person name="Hedman E."/>
            <person name="Englund M."/>
            <person name="Stromberg M."/>
            <person name="Nyberg Akerstrom W."/>
            <person name="Nylinder S."/>
            <person name="Jareborg N."/>
            <person name="Kallberg Y."/>
            <person name="Kronander E."/>
        </authorList>
    </citation>
    <scope>NUCLEOTIDE SEQUENCE [LARGE SCALE GENOMIC DNA]</scope>
</reference>
<comment type="caution">
    <text evidence="8">The sequence shown here is derived from an EMBL/GenBank/DDBJ whole genome shotgun (WGS) entry which is preliminary data.</text>
</comment>
<gene>
    <name evidence="8" type="ORF">PARMNEM_LOCUS9247</name>
</gene>
<evidence type="ECO:0000313" key="9">
    <source>
        <dbReference type="Proteomes" id="UP001314205"/>
    </source>
</evidence>
<comment type="subcellular location">
    <subcellularLocation>
        <location evidence="1">Membrane</location>
        <topology evidence="1">Multi-pass membrane protein</topology>
    </subcellularLocation>
</comment>
<evidence type="ECO:0000256" key="2">
    <source>
        <dbReference type="ARBA" id="ARBA00008816"/>
    </source>
</evidence>
<organism evidence="8 9">
    <name type="scientific">Parnassius mnemosyne</name>
    <name type="common">clouded apollo</name>
    <dbReference type="NCBI Taxonomy" id="213953"/>
    <lineage>
        <taxon>Eukaryota</taxon>
        <taxon>Metazoa</taxon>
        <taxon>Ecdysozoa</taxon>
        <taxon>Arthropoda</taxon>
        <taxon>Hexapoda</taxon>
        <taxon>Insecta</taxon>
        <taxon>Pterygota</taxon>
        <taxon>Neoptera</taxon>
        <taxon>Endopterygota</taxon>
        <taxon>Lepidoptera</taxon>
        <taxon>Glossata</taxon>
        <taxon>Ditrysia</taxon>
        <taxon>Papilionoidea</taxon>
        <taxon>Papilionidae</taxon>
        <taxon>Parnassiinae</taxon>
        <taxon>Parnassini</taxon>
        <taxon>Parnassius</taxon>
        <taxon>Driopa</taxon>
    </lineage>
</organism>
<dbReference type="Gene3D" id="1.20.144.10">
    <property type="entry name" value="Phosphatidic acid phosphatase type 2/haloperoxidase"/>
    <property type="match status" value="1"/>
</dbReference>
<dbReference type="CDD" id="cd03390">
    <property type="entry name" value="PAP2_containing_1_like"/>
    <property type="match status" value="1"/>
</dbReference>
<dbReference type="GO" id="GO:0006644">
    <property type="term" value="P:phospholipid metabolic process"/>
    <property type="evidence" value="ECO:0007669"/>
    <property type="project" value="InterPro"/>
</dbReference>
<evidence type="ECO:0000256" key="1">
    <source>
        <dbReference type="ARBA" id="ARBA00004141"/>
    </source>
</evidence>
<evidence type="ECO:0000256" key="3">
    <source>
        <dbReference type="ARBA" id="ARBA00022692"/>
    </source>
</evidence>
<dbReference type="SMART" id="SM00014">
    <property type="entry name" value="acidPPc"/>
    <property type="match status" value="1"/>
</dbReference>
<sequence>MWRENVPTRTYNLYKEISVRAILVFVLCVLYQKFQPRKHYITEAELLNLNYRHPRKESRVTLQSVIVLIICIPLIIITSDSLLRNYVETFQGLLGWNLAILTNAVITEAIKITVCRPRPDFFYRCFSNGVLTADLICTGEESDVIDGRKSFPSGHSSFAFCSLGFISIWLYGKLRLIQSRGIVFIMCTLPLIIAAFISITRVYDNRHHWQDVVGGSLLGFFISYASYMHYHHPPPLRARNSSEFVRN</sequence>
<evidence type="ECO:0000256" key="5">
    <source>
        <dbReference type="ARBA" id="ARBA00023136"/>
    </source>
</evidence>
<dbReference type="SUPFAM" id="SSF48317">
    <property type="entry name" value="Acid phosphatase/Vanadium-dependent haloperoxidase"/>
    <property type="match status" value="1"/>
</dbReference>
<evidence type="ECO:0000256" key="6">
    <source>
        <dbReference type="SAM" id="Phobius"/>
    </source>
</evidence>
<proteinExistence type="inferred from homology"/>
<dbReference type="PANTHER" id="PTHR10165">
    <property type="entry name" value="LIPID PHOSPHATE PHOSPHATASE"/>
    <property type="match status" value="1"/>
</dbReference>
<dbReference type="GO" id="GO:0046839">
    <property type="term" value="P:phospholipid dephosphorylation"/>
    <property type="evidence" value="ECO:0007669"/>
    <property type="project" value="TreeGrafter"/>
</dbReference>
<dbReference type="GO" id="GO:0016020">
    <property type="term" value="C:membrane"/>
    <property type="evidence" value="ECO:0007669"/>
    <property type="project" value="UniProtKB-SubCell"/>
</dbReference>
<dbReference type="PANTHER" id="PTHR10165:SF35">
    <property type="entry name" value="RE23632P"/>
    <property type="match status" value="1"/>
</dbReference>
<dbReference type="Pfam" id="PF01569">
    <property type="entry name" value="PAP2"/>
    <property type="match status" value="1"/>
</dbReference>
<dbReference type="InterPro" id="IPR036938">
    <property type="entry name" value="PAP2/HPO_sf"/>
</dbReference>
<feature type="transmembrane region" description="Helical" evidence="6">
    <location>
        <begin position="60"/>
        <end position="78"/>
    </location>
</feature>
<dbReference type="AlphaFoldDB" id="A0AAV1L2J7"/>
<evidence type="ECO:0000313" key="8">
    <source>
        <dbReference type="EMBL" id="CAK1588634.1"/>
    </source>
</evidence>
<dbReference type="GO" id="GO:0008195">
    <property type="term" value="F:phosphatidate phosphatase activity"/>
    <property type="evidence" value="ECO:0007669"/>
    <property type="project" value="TreeGrafter"/>
</dbReference>
<keyword evidence="9" id="KW-1185">Reference proteome</keyword>
<protein>
    <recommendedName>
        <fullName evidence="7">Phosphatidic acid phosphatase type 2/haloperoxidase domain-containing protein</fullName>
    </recommendedName>
</protein>
<keyword evidence="4 6" id="KW-1133">Transmembrane helix</keyword>
<evidence type="ECO:0000259" key="7">
    <source>
        <dbReference type="SMART" id="SM00014"/>
    </source>
</evidence>
<feature type="transmembrane region" description="Helical" evidence="6">
    <location>
        <begin position="212"/>
        <end position="230"/>
    </location>
</feature>
<dbReference type="InterPro" id="IPR043216">
    <property type="entry name" value="PAP-like"/>
</dbReference>
<accession>A0AAV1L2J7</accession>
<dbReference type="InterPro" id="IPR000326">
    <property type="entry name" value="PAP2/HPO"/>
</dbReference>
<name>A0AAV1L2J7_9NEOP</name>
<comment type="similarity">
    <text evidence="2">Belongs to the PA-phosphatase related phosphoesterase family.</text>
</comment>